<evidence type="ECO:0000256" key="5">
    <source>
        <dbReference type="PROSITE-ProRule" id="PRU01091"/>
    </source>
</evidence>
<dbReference type="InterPro" id="IPR027417">
    <property type="entry name" value="P-loop_NTPase"/>
</dbReference>
<dbReference type="CDD" id="cd15831">
    <property type="entry name" value="BTAD"/>
    <property type="match status" value="1"/>
</dbReference>
<comment type="similarity">
    <text evidence="1">Belongs to the AfsR/DnrI/RedD regulatory family.</text>
</comment>
<evidence type="ECO:0000313" key="8">
    <source>
        <dbReference type="Proteomes" id="UP001501676"/>
    </source>
</evidence>
<dbReference type="Gene3D" id="1.25.40.10">
    <property type="entry name" value="Tetratricopeptide repeat domain"/>
    <property type="match status" value="1"/>
</dbReference>
<dbReference type="InterPro" id="IPR016032">
    <property type="entry name" value="Sig_transdc_resp-reg_C-effctor"/>
</dbReference>
<dbReference type="InterPro" id="IPR001867">
    <property type="entry name" value="OmpR/PhoB-type_DNA-bd"/>
</dbReference>
<dbReference type="InterPro" id="IPR005158">
    <property type="entry name" value="BTAD"/>
</dbReference>
<dbReference type="Gene3D" id="3.40.50.300">
    <property type="entry name" value="P-loop containing nucleotide triphosphate hydrolases"/>
    <property type="match status" value="1"/>
</dbReference>
<dbReference type="SUPFAM" id="SSF48452">
    <property type="entry name" value="TPR-like"/>
    <property type="match status" value="2"/>
</dbReference>
<accession>A0ABP6T377</accession>
<dbReference type="SUPFAM" id="SSF46894">
    <property type="entry name" value="C-terminal effector domain of the bipartite response regulators"/>
    <property type="match status" value="1"/>
</dbReference>
<keyword evidence="8" id="KW-1185">Reference proteome</keyword>
<dbReference type="SMART" id="SM00862">
    <property type="entry name" value="Trans_reg_C"/>
    <property type="match status" value="1"/>
</dbReference>
<dbReference type="SMART" id="SM01043">
    <property type="entry name" value="BTAD"/>
    <property type="match status" value="1"/>
</dbReference>
<proteinExistence type="inferred from homology"/>
<gene>
    <name evidence="7" type="ORF">GCM10020369_52140</name>
</gene>
<comment type="caution">
    <text evidence="7">The sequence shown here is derived from an EMBL/GenBank/DDBJ whole genome shotgun (WGS) entry which is preliminary data.</text>
</comment>
<name>A0ABP6T377_9ACTN</name>
<dbReference type="PROSITE" id="PS51755">
    <property type="entry name" value="OMPR_PHOB"/>
    <property type="match status" value="1"/>
</dbReference>
<keyword evidence="4" id="KW-0804">Transcription</keyword>
<dbReference type="InterPro" id="IPR051677">
    <property type="entry name" value="AfsR-DnrI-RedD_regulator"/>
</dbReference>
<dbReference type="RefSeq" id="WP_345730842.1">
    <property type="nucleotide sequence ID" value="NZ_BAAAYN010000035.1"/>
</dbReference>
<dbReference type="PANTHER" id="PTHR35807:SF1">
    <property type="entry name" value="TRANSCRIPTIONAL REGULATOR REDD"/>
    <property type="match status" value="1"/>
</dbReference>
<evidence type="ECO:0000313" key="7">
    <source>
        <dbReference type="EMBL" id="GAA3392022.1"/>
    </source>
</evidence>
<dbReference type="InterPro" id="IPR041664">
    <property type="entry name" value="AAA_16"/>
</dbReference>
<reference evidence="8" key="1">
    <citation type="journal article" date="2019" name="Int. J. Syst. Evol. Microbiol.">
        <title>The Global Catalogue of Microorganisms (GCM) 10K type strain sequencing project: providing services to taxonomists for standard genome sequencing and annotation.</title>
        <authorList>
            <consortium name="The Broad Institute Genomics Platform"/>
            <consortium name="The Broad Institute Genome Sequencing Center for Infectious Disease"/>
            <person name="Wu L."/>
            <person name="Ma J."/>
        </authorList>
    </citation>
    <scope>NUCLEOTIDE SEQUENCE [LARGE SCALE GENOMIC DNA]</scope>
    <source>
        <strain evidence="8">JCM 9458</strain>
    </source>
</reference>
<dbReference type="InterPro" id="IPR011990">
    <property type="entry name" value="TPR-like_helical_dom_sf"/>
</dbReference>
<feature type="DNA-binding region" description="OmpR/PhoB-type" evidence="5">
    <location>
        <begin position="1"/>
        <end position="98"/>
    </location>
</feature>
<evidence type="ECO:0000256" key="3">
    <source>
        <dbReference type="ARBA" id="ARBA00023125"/>
    </source>
</evidence>
<dbReference type="Pfam" id="PF00486">
    <property type="entry name" value="Trans_reg_C"/>
    <property type="match status" value="1"/>
</dbReference>
<evidence type="ECO:0000256" key="1">
    <source>
        <dbReference type="ARBA" id="ARBA00005820"/>
    </source>
</evidence>
<evidence type="ECO:0000256" key="2">
    <source>
        <dbReference type="ARBA" id="ARBA00023015"/>
    </source>
</evidence>
<keyword evidence="3 5" id="KW-0238">DNA-binding</keyword>
<evidence type="ECO:0000256" key="4">
    <source>
        <dbReference type="ARBA" id="ARBA00023163"/>
    </source>
</evidence>
<dbReference type="Pfam" id="PF13191">
    <property type="entry name" value="AAA_16"/>
    <property type="match status" value="1"/>
</dbReference>
<evidence type="ECO:0000259" key="6">
    <source>
        <dbReference type="PROSITE" id="PS51755"/>
    </source>
</evidence>
<dbReference type="InterPro" id="IPR036388">
    <property type="entry name" value="WH-like_DNA-bd_sf"/>
</dbReference>
<dbReference type="EMBL" id="BAAAYN010000035">
    <property type="protein sequence ID" value="GAA3392022.1"/>
    <property type="molecule type" value="Genomic_DNA"/>
</dbReference>
<sequence length="1147" mass="122598">MVRLSVLGPLRAEVADRPVELGSPRQRAVLARLLSARGHVVSTERFVDDLWQGEPPPKALAALQVYVSHLRRVLEPGRAPRTPARVLVSAPPGYALRLDEDDADAWRFERLLDRAGTAADPADVVALLDRALAQWSGPAYAEFADEPWALPEAERLEELRRVAVERRAEAMLTLGRNAEAVADLDHHVRAHPLREDAVGLLALALYRTGRQAESLAALREARARLADELGVDPGPALRALEADVLAQSPSLDAAPVVPPSPAPIEVAAPPPAGPSRPASLVGRDTELARLTAAADAAAAGAFRVTWVGGDPGAGKSTLAAALTTALAESGWQVVRGRCPEVDGAPPAWAWSEVVRALVDGVDGDLAARLRPLLQQEPSRSEPTVPPFWLGRAVAELLATLSASMPLLVVLDDVHRADGETLQLLRIAASELVGRPVLVVATYRPAEVNDELRTCWAALAGPHADRLDLGGLPEGDVAELLRRQGAPTDEALVQLVTRRTGGNPLFVSETARLIAAEGPAAAAHAVPAGVRDVLRRRLARLPGPARAVLRTASVLGVDVDVDVLLALESEGEEAVLDALEAGVLTGLLVEPEPASPALHPPPTHPYSEWQTSTGTVRFAHALVRDTLYEDIPRLRRTRLHGRALAALEAVRPGDRAGLAHHALAAATPATAVRAAVLAAEAARAASVLSAHQEAASLLSRALDALDLDAGAADAQLRVDLLCALVSAQGHAGNVLGARLTRQRAIAAAEKVGRLSTIAQAYASFDAPVIWSVRENRSVDRPFVDGLEAILRGLPPDDPTTAELRCQLLATLTVELEGIDPDRARPSSDESLAIARRIGDPQLLCRSLSARYYVQVAPTRRHQLGDLGAELRDVATQAGLTGYRAQGHHILFQVALSTPFLDDLEKAQYEADRAVENSSTGQLGLALGVVRMFRGLRALIAGRFDEAATEYAGVIAQLRQLGAPNAAGVEQLTLYTEGRARRDAALVLSLVEPIGQIYAQEPYLVSEPYTRLLLHAGRVEDARAVWQPGSPVPPDYYWLLWMAFRAENALGLDAADVAADCYRTLLPHTGMLPGMSSGSVTLGPLDTTLGDLAAYLGDPDAAHRHYRDAVRTAELLRSPHWVTEAQERLERLTRWRRAGGPAPWSQPLR</sequence>
<dbReference type="Pfam" id="PF03704">
    <property type="entry name" value="BTAD"/>
    <property type="match status" value="1"/>
</dbReference>
<dbReference type="SUPFAM" id="SSF52540">
    <property type="entry name" value="P-loop containing nucleoside triphosphate hydrolases"/>
    <property type="match status" value="1"/>
</dbReference>
<organism evidence="7 8">
    <name type="scientific">Cryptosporangium minutisporangium</name>
    <dbReference type="NCBI Taxonomy" id="113569"/>
    <lineage>
        <taxon>Bacteria</taxon>
        <taxon>Bacillati</taxon>
        <taxon>Actinomycetota</taxon>
        <taxon>Actinomycetes</taxon>
        <taxon>Cryptosporangiales</taxon>
        <taxon>Cryptosporangiaceae</taxon>
        <taxon>Cryptosporangium</taxon>
    </lineage>
</organism>
<dbReference type="Proteomes" id="UP001501676">
    <property type="component" value="Unassembled WGS sequence"/>
</dbReference>
<dbReference type="Gene3D" id="1.10.10.10">
    <property type="entry name" value="Winged helix-like DNA-binding domain superfamily/Winged helix DNA-binding domain"/>
    <property type="match status" value="1"/>
</dbReference>
<keyword evidence="2" id="KW-0805">Transcription regulation</keyword>
<feature type="domain" description="OmpR/PhoB-type" evidence="6">
    <location>
        <begin position="1"/>
        <end position="98"/>
    </location>
</feature>
<protein>
    <recommendedName>
        <fullName evidence="6">OmpR/PhoB-type domain-containing protein</fullName>
    </recommendedName>
</protein>
<dbReference type="PANTHER" id="PTHR35807">
    <property type="entry name" value="TRANSCRIPTIONAL REGULATOR REDD-RELATED"/>
    <property type="match status" value="1"/>
</dbReference>